<dbReference type="GO" id="GO:0009279">
    <property type="term" value="C:cell outer membrane"/>
    <property type="evidence" value="ECO:0007669"/>
    <property type="project" value="TreeGrafter"/>
</dbReference>
<keyword evidence="7" id="KW-0732">Signal</keyword>
<keyword evidence="4 6" id="KW-0456">Lyase</keyword>
<dbReference type="Pfam" id="PF00544">
    <property type="entry name" value="Pectate_lyase_4"/>
    <property type="match status" value="1"/>
</dbReference>
<dbReference type="PANTHER" id="PTHR31321:SF57">
    <property type="entry name" value="PECTINESTERASE 53-RELATED"/>
    <property type="match status" value="1"/>
</dbReference>
<evidence type="ECO:0000256" key="7">
    <source>
        <dbReference type="SAM" id="SignalP"/>
    </source>
</evidence>
<gene>
    <name evidence="9" type="ORF">HNR30_000238</name>
</gene>
<evidence type="ECO:0000313" key="10">
    <source>
        <dbReference type="Proteomes" id="UP000530928"/>
    </source>
</evidence>
<feature type="chain" id="PRO_5031011520" evidence="7">
    <location>
        <begin position="22"/>
        <end position="771"/>
    </location>
</feature>
<keyword evidence="6" id="KW-0964">Secreted</keyword>
<evidence type="ECO:0000256" key="4">
    <source>
        <dbReference type="ARBA" id="ARBA00023239"/>
    </source>
</evidence>
<name>A0A7W0CD03_9ACTN</name>
<evidence type="ECO:0000313" key="9">
    <source>
        <dbReference type="EMBL" id="MBA2888903.1"/>
    </source>
</evidence>
<protein>
    <submittedName>
        <fullName evidence="9">Pectate lyase</fullName>
    </submittedName>
</protein>
<dbReference type="InterPro" id="IPR012334">
    <property type="entry name" value="Pectin_lyas_fold"/>
</dbReference>
<dbReference type="SMART" id="SM00656">
    <property type="entry name" value="Amb_all"/>
    <property type="match status" value="1"/>
</dbReference>
<evidence type="ECO:0000256" key="5">
    <source>
        <dbReference type="PROSITE-ProRule" id="PRU10040"/>
    </source>
</evidence>
<dbReference type="GO" id="GO:0005576">
    <property type="term" value="C:extracellular region"/>
    <property type="evidence" value="ECO:0007669"/>
    <property type="project" value="UniProtKB-SubCell"/>
</dbReference>
<comment type="caution">
    <text evidence="9">The sequence shown here is derived from an EMBL/GenBank/DDBJ whole genome shotgun (WGS) entry which is preliminary data.</text>
</comment>
<organism evidence="9 10">
    <name type="scientific">Nonomuraea soli</name>
    <dbReference type="NCBI Taxonomy" id="1032476"/>
    <lineage>
        <taxon>Bacteria</taxon>
        <taxon>Bacillati</taxon>
        <taxon>Actinomycetota</taxon>
        <taxon>Actinomycetes</taxon>
        <taxon>Streptosporangiales</taxon>
        <taxon>Streptosporangiaceae</taxon>
        <taxon>Nonomuraea</taxon>
    </lineage>
</organism>
<evidence type="ECO:0000256" key="3">
    <source>
        <dbReference type="ARBA" id="ARBA00023085"/>
    </source>
</evidence>
<dbReference type="InterPro" id="IPR033131">
    <property type="entry name" value="Pectinesterase_Asp_AS"/>
</dbReference>
<dbReference type="InterPro" id="IPR002022">
    <property type="entry name" value="Pec_lyase"/>
</dbReference>
<feature type="domain" description="Pectate lyase" evidence="8">
    <location>
        <begin position="470"/>
        <end position="707"/>
    </location>
</feature>
<dbReference type="InterPro" id="IPR000070">
    <property type="entry name" value="Pectinesterase_cat"/>
</dbReference>
<evidence type="ECO:0000256" key="2">
    <source>
        <dbReference type="ARBA" id="ARBA00022801"/>
    </source>
</evidence>
<comment type="subcellular location">
    <subcellularLocation>
        <location evidence="6">Secreted</location>
    </subcellularLocation>
</comment>
<evidence type="ECO:0000256" key="6">
    <source>
        <dbReference type="RuleBase" id="RU361173"/>
    </source>
</evidence>
<dbReference type="RefSeq" id="WP_181607405.1">
    <property type="nucleotide sequence ID" value="NZ_BAABAM010000001.1"/>
</dbReference>
<evidence type="ECO:0000259" key="8">
    <source>
        <dbReference type="SMART" id="SM00656"/>
    </source>
</evidence>
<dbReference type="InterPro" id="IPR011050">
    <property type="entry name" value="Pectin_lyase_fold/virulence"/>
</dbReference>
<keyword evidence="3" id="KW-0063">Aspartyl esterase</keyword>
<keyword evidence="10" id="KW-1185">Reference proteome</keyword>
<comment type="similarity">
    <text evidence="6">Belongs to the polysaccharide lyase 1 family.</text>
</comment>
<dbReference type="Pfam" id="PF01095">
    <property type="entry name" value="Pectinesterase"/>
    <property type="match status" value="1"/>
</dbReference>
<dbReference type="SUPFAM" id="SSF51126">
    <property type="entry name" value="Pectin lyase-like"/>
    <property type="match status" value="2"/>
</dbReference>
<dbReference type="GO" id="GO:0016829">
    <property type="term" value="F:lyase activity"/>
    <property type="evidence" value="ECO:0007669"/>
    <property type="project" value="UniProtKB-KW"/>
</dbReference>
<dbReference type="AlphaFoldDB" id="A0A7W0CD03"/>
<dbReference type="GO" id="GO:0030599">
    <property type="term" value="F:pectinesterase activity"/>
    <property type="evidence" value="ECO:0007669"/>
    <property type="project" value="InterPro"/>
</dbReference>
<dbReference type="GO" id="GO:0042545">
    <property type="term" value="P:cell wall modification"/>
    <property type="evidence" value="ECO:0007669"/>
    <property type="project" value="InterPro"/>
</dbReference>
<feature type="signal peptide" evidence="7">
    <location>
        <begin position="1"/>
        <end position="21"/>
    </location>
</feature>
<dbReference type="PANTHER" id="PTHR31321">
    <property type="entry name" value="ACYL-COA THIOESTER HYDROLASE YBHC-RELATED"/>
    <property type="match status" value="1"/>
</dbReference>
<dbReference type="EMBL" id="JACDUR010000001">
    <property type="protein sequence ID" value="MBA2888903.1"/>
    <property type="molecule type" value="Genomic_DNA"/>
</dbReference>
<dbReference type="PROSITE" id="PS00503">
    <property type="entry name" value="PECTINESTERASE_2"/>
    <property type="match status" value="1"/>
</dbReference>
<dbReference type="Proteomes" id="UP000530928">
    <property type="component" value="Unassembled WGS sequence"/>
</dbReference>
<keyword evidence="2" id="KW-0378">Hydrolase</keyword>
<sequence>MRRLLLLALAVLALTPTPAAAQHRTTLVVAADGSGQFTTVQAAVDAVPPGNTRPVTILVREGTYKQQVVIPADKPYISLVGATRDPSRVVLTFDAAASQQKPDGSGTYGTSGSASYVISADDFTARNLTFENAYDEAAAGSSQAVAVRTVGDRQVYDNVRFIGNQDTLYANSPSTTSFSRQYFRNCYVEGDVDFIFGRATAVFDRCRIKSLTRGSTTNNGYVAAPSTEITNPYGFLIYRSQLVSTAPAQTVFLARPWHAGGSATAVGQLVVRESWLGQQVKEIPYDDMSGFSWRDARFAEYRNSGPGSTANADRKQLTDAEAAQFTPQRYLAGDDGWNPVPHDHGHAAGPADAAGAAVTAGAAGDQFAASTEGHRGHGSFRLGRETLAPNDGWAAATTGTTGGSAAWNDSVHVVSSRAELVEALGDPADNTPRIIYVKGTIDADVDSSGRILTCADYATAGYTLDGYLAAYDPAVWGRSTRPSGPMEDARKASYNAMAAHITVRLGSNTTLIGLGDDAALKSFGIRIQNVDNVIVRNLSISDTSDCFPAWDPTDGAEGAWNASFDNFEVSGATHVWLDHNTLDDGDNPDSNQPVHFGRPYQVHDGLLDVVRGSTYVTLSWNHLSNHDKTTLIGNTDNPNSYGEADKLKVTVHHNYFDGLGQRVPRVRFGQVHVYNNLYKGITAYSIGVGFGSKVFAESNAFVGSRLLSVIGGTAISQRGNLVDGVETDLIAASGVTLTPDAGWTPTLFTRIDPPRSLQGIVPARAGAGRIR</sequence>
<accession>A0A7W0CD03</accession>
<comment type="similarity">
    <text evidence="1">Belongs to the pectinesterase family.</text>
</comment>
<reference evidence="9 10" key="1">
    <citation type="submission" date="2020-07" db="EMBL/GenBank/DDBJ databases">
        <title>Genomic Encyclopedia of Type Strains, Phase IV (KMG-IV): sequencing the most valuable type-strain genomes for metagenomic binning, comparative biology and taxonomic classification.</title>
        <authorList>
            <person name="Goeker M."/>
        </authorList>
    </citation>
    <scope>NUCLEOTIDE SEQUENCE [LARGE SCALE GENOMIC DNA]</scope>
    <source>
        <strain evidence="9 10">DSM 45533</strain>
    </source>
</reference>
<dbReference type="GO" id="GO:0000272">
    <property type="term" value="P:polysaccharide catabolic process"/>
    <property type="evidence" value="ECO:0007669"/>
    <property type="project" value="UniProtKB-KW"/>
</dbReference>
<evidence type="ECO:0000256" key="1">
    <source>
        <dbReference type="ARBA" id="ARBA00008891"/>
    </source>
</evidence>
<proteinExistence type="inferred from homology"/>
<feature type="active site" evidence="5">
    <location>
        <position position="193"/>
    </location>
</feature>
<keyword evidence="6" id="KW-0624">Polysaccharide degradation</keyword>
<dbReference type="Gene3D" id="2.160.20.10">
    <property type="entry name" value="Single-stranded right-handed beta-helix, Pectin lyase-like"/>
    <property type="match status" value="2"/>
</dbReference>
<keyword evidence="6" id="KW-0119">Carbohydrate metabolism</keyword>